<reference evidence="1 2" key="1">
    <citation type="journal article" date="2022" name="New Phytol.">
        <title>Ecological generalism drives hyperdiversity of secondary metabolite gene clusters in xylarialean endophytes.</title>
        <authorList>
            <person name="Franco M.E.E."/>
            <person name="Wisecaver J.H."/>
            <person name="Arnold A.E."/>
            <person name="Ju Y.M."/>
            <person name="Slot J.C."/>
            <person name="Ahrendt S."/>
            <person name="Moore L.P."/>
            <person name="Eastman K.E."/>
            <person name="Scott K."/>
            <person name="Konkel Z."/>
            <person name="Mondo S.J."/>
            <person name="Kuo A."/>
            <person name="Hayes R.D."/>
            <person name="Haridas S."/>
            <person name="Andreopoulos B."/>
            <person name="Riley R."/>
            <person name="LaButti K."/>
            <person name="Pangilinan J."/>
            <person name="Lipzen A."/>
            <person name="Amirebrahimi M."/>
            <person name="Yan J."/>
            <person name="Adam C."/>
            <person name="Keymanesh K."/>
            <person name="Ng V."/>
            <person name="Louie K."/>
            <person name="Northen T."/>
            <person name="Drula E."/>
            <person name="Henrissat B."/>
            <person name="Hsieh H.M."/>
            <person name="Youens-Clark K."/>
            <person name="Lutzoni F."/>
            <person name="Miadlikowska J."/>
            <person name="Eastwood D.C."/>
            <person name="Hamelin R.C."/>
            <person name="Grigoriev I.V."/>
            <person name="U'Ren J.M."/>
        </authorList>
    </citation>
    <scope>NUCLEOTIDE SEQUENCE [LARGE SCALE GENOMIC DNA]</scope>
    <source>
        <strain evidence="1 2">ER1909</strain>
    </source>
</reference>
<evidence type="ECO:0000313" key="2">
    <source>
        <dbReference type="Proteomes" id="UP001497680"/>
    </source>
</evidence>
<name>A0ACC0D1N1_9PEZI</name>
<keyword evidence="2" id="KW-1185">Reference proteome</keyword>
<dbReference type="Proteomes" id="UP001497680">
    <property type="component" value="Unassembled WGS sequence"/>
</dbReference>
<comment type="caution">
    <text evidence="1">The sequence shown here is derived from an EMBL/GenBank/DDBJ whole genome shotgun (WGS) entry which is preliminary data.</text>
</comment>
<protein>
    <submittedName>
        <fullName evidence="1">SNF2 family N-terminal domain-containing protein</fullName>
    </submittedName>
</protein>
<dbReference type="EMBL" id="MU394317">
    <property type="protein sequence ID" value="KAI6086245.1"/>
    <property type="molecule type" value="Genomic_DNA"/>
</dbReference>
<proteinExistence type="predicted"/>
<sequence length="910" mass="102063">MAPAKRHAVIDLTDETEPKAPRRHDRSFARSASQTSGPHDSQWSQSIPPSSLGHSLHQPPRNSWVDDDDEGPDQTQDQDDPTNSYELYGTSDIKIVGVRYYNGVVNPGERVLCRREPGNQYDSNAIRVDNVMRQQIGHVPRNLAMKLAPYLDANRLVLDGILTGHKNAFDCPVRLFFYGPGETSTRRELEAELKADRLLKATQLKATRQEAEAQKNAAKHLDKSSPSVGLTSNQLSSSQGGQQEDLLQELMEGSEAVQLRGDLSSVDAFAMDEDALSKMPKAQQPEAIQSTLLPYQLQGLAWMLSKEEPQLPAAGSKEVVQLWKRTTHDNFTNIVSNHITKTPPKLVSGGVLADDMGLGKTLQVISLIMTSGFKDGPTLIVSPVGVMSNWEQQIKRHVKEDQVPRVFRYHGTGTSSKKDLLANDIVITTYDKLRIDSNKKGPLLSVQWRRVVLDEAHAIRNFSTSRAKAAFQVQAKSRWMLTGTPIINSPKDFLSALMFLKITGGIEEPGIFLRIVDKPLSSGRAFEGSTEFKLAKQLFQSLTKDLCLRRRKDMKFVDLKLPAKTEYIHRIKFTDDEQRKYAALFSETTEMLEAYRRRKTARSGQGDQIRFTSVLEKLLRLRQICCHWSLIGDRVKNVLKPLDGEKLVKFTPENLKILQQALLTATTEGEECPICIEAISTHTPVITACKHRFGKPCITRSLEMKDTCPMCRQKLSLDALVGLEPVDDDDEEFDGDARSSKTQALEKILTAKLKDPKSKVIIFSQWTSFLHVIAKLLDEAGLKYCSIEGWMKISKRDESIEALNNDPDTRIMLASLAASGVGLNLVAADTVILVDSWWAPAIEDQAIDRVHRLGQTRETTVWKLVMDGSIEERVLDIQAKKRELVDLAFHDKVREQKETSRLDDVLQLLS</sequence>
<organism evidence="1 2">
    <name type="scientific">Hypoxylon rubiginosum</name>
    <dbReference type="NCBI Taxonomy" id="110542"/>
    <lineage>
        <taxon>Eukaryota</taxon>
        <taxon>Fungi</taxon>
        <taxon>Dikarya</taxon>
        <taxon>Ascomycota</taxon>
        <taxon>Pezizomycotina</taxon>
        <taxon>Sordariomycetes</taxon>
        <taxon>Xylariomycetidae</taxon>
        <taxon>Xylariales</taxon>
        <taxon>Hypoxylaceae</taxon>
        <taxon>Hypoxylon</taxon>
    </lineage>
</organism>
<evidence type="ECO:0000313" key="1">
    <source>
        <dbReference type="EMBL" id="KAI6086245.1"/>
    </source>
</evidence>
<gene>
    <name evidence="1" type="ORF">F4821DRAFT_238770</name>
</gene>
<accession>A0ACC0D1N1</accession>